<dbReference type="PANTHER" id="PTHR43701">
    <property type="entry name" value="MEMBRANE TRANSPORTER PROTEIN MJ0441-RELATED"/>
    <property type="match status" value="1"/>
</dbReference>
<dbReference type="EMBL" id="DRMN01000027">
    <property type="protein sequence ID" value="HFB54348.1"/>
    <property type="molecule type" value="Genomic_DNA"/>
</dbReference>
<dbReference type="Pfam" id="PF01925">
    <property type="entry name" value="TauE"/>
    <property type="match status" value="1"/>
</dbReference>
<protein>
    <recommendedName>
        <fullName evidence="5">Probable membrane transporter protein</fullName>
    </recommendedName>
</protein>
<dbReference type="GO" id="GO:0005886">
    <property type="term" value="C:plasma membrane"/>
    <property type="evidence" value="ECO:0007669"/>
    <property type="project" value="UniProtKB-SubCell"/>
</dbReference>
<keyword evidence="5" id="KW-1003">Cell membrane</keyword>
<sequence length="209" mass="22346">VWPLGLLLGLGGLIGAWAGSTLSTNYLADMKTFRPFFGGLTLLVAARIGWDLLRTKALPTALEGTIIDDGVSKLGFKNFALSFRYGRVDYQIPAILPLIAGFIIAFIAAIFGVGGGFLLVPFLASFLKLPMHVIPATAAIAIIMSLLVSIANYLRLGAHLDYSVLIAMLLGTIIGAMLGAFINRNLKDQWLQMGLGLIVLLIGLKYILA</sequence>
<dbReference type="InterPro" id="IPR002781">
    <property type="entry name" value="TM_pro_TauE-like"/>
</dbReference>
<evidence type="ECO:0000256" key="5">
    <source>
        <dbReference type="RuleBase" id="RU363041"/>
    </source>
</evidence>
<dbReference type="AlphaFoldDB" id="A0A7C3C4S4"/>
<evidence type="ECO:0000256" key="1">
    <source>
        <dbReference type="ARBA" id="ARBA00004141"/>
    </source>
</evidence>
<evidence type="ECO:0000256" key="2">
    <source>
        <dbReference type="ARBA" id="ARBA00022692"/>
    </source>
</evidence>
<gene>
    <name evidence="6" type="ORF">ENJ46_00370</name>
</gene>
<accession>A0A7C3C4S4</accession>
<dbReference type="Proteomes" id="UP000886042">
    <property type="component" value="Unassembled WGS sequence"/>
</dbReference>
<dbReference type="InterPro" id="IPR051598">
    <property type="entry name" value="TSUP/Inactive_protease-like"/>
</dbReference>
<keyword evidence="4 5" id="KW-0472">Membrane</keyword>
<evidence type="ECO:0000256" key="3">
    <source>
        <dbReference type="ARBA" id="ARBA00022989"/>
    </source>
</evidence>
<keyword evidence="3 5" id="KW-1133">Transmembrane helix</keyword>
<feature type="non-terminal residue" evidence="6">
    <location>
        <position position="1"/>
    </location>
</feature>
<feature type="transmembrane region" description="Helical" evidence="5">
    <location>
        <begin position="94"/>
        <end position="123"/>
    </location>
</feature>
<comment type="similarity">
    <text evidence="5">Belongs to the 4-toluene sulfonate uptake permease (TSUP) (TC 2.A.102) family.</text>
</comment>
<feature type="transmembrane region" description="Helical" evidence="5">
    <location>
        <begin position="129"/>
        <end position="150"/>
    </location>
</feature>
<proteinExistence type="inferred from homology"/>
<keyword evidence="2 5" id="KW-0812">Transmembrane</keyword>
<evidence type="ECO:0000313" key="6">
    <source>
        <dbReference type="EMBL" id="HFB54348.1"/>
    </source>
</evidence>
<comment type="subcellular location">
    <subcellularLocation>
        <location evidence="5">Cell membrane</location>
        <topology evidence="5">Multi-pass membrane protein</topology>
    </subcellularLocation>
    <subcellularLocation>
        <location evidence="1">Membrane</location>
        <topology evidence="1">Multi-pass membrane protein</topology>
    </subcellularLocation>
</comment>
<dbReference type="PANTHER" id="PTHR43701:SF2">
    <property type="entry name" value="MEMBRANE TRANSPORTER PROTEIN YJNA-RELATED"/>
    <property type="match status" value="1"/>
</dbReference>
<comment type="caution">
    <text evidence="6">The sequence shown here is derived from an EMBL/GenBank/DDBJ whole genome shotgun (WGS) entry which is preliminary data.</text>
</comment>
<evidence type="ECO:0000256" key="4">
    <source>
        <dbReference type="ARBA" id="ARBA00023136"/>
    </source>
</evidence>
<name>A0A7C3C4S4_9PROT</name>
<organism evidence="6">
    <name type="scientific">Hellea balneolensis</name>
    <dbReference type="NCBI Taxonomy" id="287478"/>
    <lineage>
        <taxon>Bacteria</taxon>
        <taxon>Pseudomonadati</taxon>
        <taxon>Pseudomonadota</taxon>
        <taxon>Alphaproteobacteria</taxon>
        <taxon>Maricaulales</taxon>
        <taxon>Robiginitomaculaceae</taxon>
        <taxon>Hellea</taxon>
    </lineage>
</organism>
<feature type="transmembrane region" description="Helical" evidence="5">
    <location>
        <begin position="189"/>
        <end position="208"/>
    </location>
</feature>
<feature type="transmembrane region" description="Helical" evidence="5">
    <location>
        <begin position="162"/>
        <end position="183"/>
    </location>
</feature>
<reference evidence="6" key="1">
    <citation type="journal article" date="2020" name="mSystems">
        <title>Genome- and Community-Level Interaction Insights into Carbon Utilization and Element Cycling Functions of Hydrothermarchaeota in Hydrothermal Sediment.</title>
        <authorList>
            <person name="Zhou Z."/>
            <person name="Liu Y."/>
            <person name="Xu W."/>
            <person name="Pan J."/>
            <person name="Luo Z.H."/>
            <person name="Li M."/>
        </authorList>
    </citation>
    <scope>NUCLEOTIDE SEQUENCE [LARGE SCALE GENOMIC DNA]</scope>
    <source>
        <strain evidence="6">HyVt-489</strain>
    </source>
</reference>